<dbReference type="Pfam" id="PF15313">
    <property type="entry name" value="HEXIM"/>
    <property type="match status" value="1"/>
</dbReference>
<name>A0ABQ9EQ71_TEGGR</name>
<evidence type="ECO:0000256" key="2">
    <source>
        <dbReference type="ARBA" id="ARBA00008409"/>
    </source>
</evidence>
<comment type="subcellular location">
    <subcellularLocation>
        <location evidence="1">Nucleus</location>
    </subcellularLocation>
</comment>
<organism evidence="9 10">
    <name type="scientific">Tegillarca granosa</name>
    <name type="common">Malaysian cockle</name>
    <name type="synonym">Anadara granosa</name>
    <dbReference type="NCBI Taxonomy" id="220873"/>
    <lineage>
        <taxon>Eukaryota</taxon>
        <taxon>Metazoa</taxon>
        <taxon>Spiralia</taxon>
        <taxon>Lophotrochozoa</taxon>
        <taxon>Mollusca</taxon>
        <taxon>Bivalvia</taxon>
        <taxon>Autobranchia</taxon>
        <taxon>Pteriomorphia</taxon>
        <taxon>Arcoida</taxon>
        <taxon>Arcoidea</taxon>
        <taxon>Arcidae</taxon>
        <taxon>Tegillarca</taxon>
    </lineage>
</organism>
<protein>
    <submittedName>
        <fullName evidence="9">Uncharacterized protein</fullName>
    </submittedName>
</protein>
<comment type="similarity">
    <text evidence="2">Belongs to the HEXIM family.</text>
</comment>
<feature type="compositionally biased region" description="Basic and acidic residues" evidence="8">
    <location>
        <begin position="1"/>
        <end position="33"/>
    </location>
</feature>
<feature type="compositionally biased region" description="Acidic residues" evidence="8">
    <location>
        <begin position="34"/>
        <end position="45"/>
    </location>
</feature>
<dbReference type="PANTHER" id="PTHR13469:SF8">
    <property type="entry name" value="HEXIM P-TEFB COMPLEX SUBUNIT 1"/>
    <property type="match status" value="1"/>
</dbReference>
<dbReference type="InterPro" id="IPR024872">
    <property type="entry name" value="HEXIM"/>
</dbReference>
<feature type="compositionally biased region" description="Low complexity" evidence="8">
    <location>
        <begin position="141"/>
        <end position="161"/>
    </location>
</feature>
<feature type="region of interest" description="Disordered" evidence="8">
    <location>
        <begin position="212"/>
        <end position="242"/>
    </location>
</feature>
<keyword evidence="7" id="KW-0539">Nucleus</keyword>
<keyword evidence="10" id="KW-1185">Reference proteome</keyword>
<proteinExistence type="inferred from homology"/>
<feature type="compositionally biased region" description="Basic residues" evidence="8">
    <location>
        <begin position="52"/>
        <end position="71"/>
    </location>
</feature>
<evidence type="ECO:0000256" key="5">
    <source>
        <dbReference type="ARBA" id="ARBA00023054"/>
    </source>
</evidence>
<dbReference type="Proteomes" id="UP001217089">
    <property type="component" value="Unassembled WGS sequence"/>
</dbReference>
<evidence type="ECO:0000256" key="7">
    <source>
        <dbReference type="ARBA" id="ARBA00023242"/>
    </source>
</evidence>
<comment type="caution">
    <text evidence="9">The sequence shown here is derived from an EMBL/GenBank/DDBJ whole genome shotgun (WGS) entry which is preliminary data.</text>
</comment>
<sequence length="242" mass="27873">MKYKIDDEMKEAKNASKGSLSDEDKDVPLREPLNENDCEDQDGSESENSNDRKKRRRRRLKGGKHHRKWKPYNKLSWNERKVLDEKESKKATQKREEAFANGHPVAPYNTTQFLMEDHIKHESISPKLNVEETQLNRNNSRESTGGSRSGGSDSSDEYYSSPDDEKDFLEKEFAETYDSIHAEQLMNMSKEELVKRYLELEAKLSNLQKIVKRKFDPSGGDSSGSLSSSGEEFKDLDEVKNS</sequence>
<evidence type="ECO:0000256" key="8">
    <source>
        <dbReference type="SAM" id="MobiDB-lite"/>
    </source>
</evidence>
<evidence type="ECO:0000256" key="1">
    <source>
        <dbReference type="ARBA" id="ARBA00004123"/>
    </source>
</evidence>
<accession>A0ABQ9EQ71</accession>
<feature type="compositionally biased region" description="Basic and acidic residues" evidence="8">
    <location>
        <begin position="231"/>
        <end position="242"/>
    </location>
</feature>
<keyword evidence="6" id="KW-0804">Transcription</keyword>
<feature type="compositionally biased region" description="Basic and acidic residues" evidence="8">
    <location>
        <begin position="77"/>
        <end position="98"/>
    </location>
</feature>
<dbReference type="EMBL" id="JARBDR010000793">
    <property type="protein sequence ID" value="KAJ8307374.1"/>
    <property type="molecule type" value="Genomic_DNA"/>
</dbReference>
<evidence type="ECO:0000256" key="4">
    <source>
        <dbReference type="ARBA" id="ARBA00023015"/>
    </source>
</evidence>
<reference evidence="9 10" key="1">
    <citation type="submission" date="2022-12" db="EMBL/GenBank/DDBJ databases">
        <title>Chromosome-level genome of Tegillarca granosa.</title>
        <authorList>
            <person name="Kim J."/>
        </authorList>
    </citation>
    <scope>NUCLEOTIDE SEQUENCE [LARGE SCALE GENOMIC DNA]</scope>
    <source>
        <strain evidence="9">Teg-2019</strain>
        <tissue evidence="9">Adductor muscle</tissue>
    </source>
</reference>
<dbReference type="Gene3D" id="6.10.250.2910">
    <property type="match status" value="1"/>
</dbReference>
<gene>
    <name evidence="9" type="ORF">KUTeg_015458</name>
</gene>
<evidence type="ECO:0000313" key="10">
    <source>
        <dbReference type="Proteomes" id="UP001217089"/>
    </source>
</evidence>
<keyword evidence="4" id="KW-0805">Transcription regulation</keyword>
<dbReference type="PANTHER" id="PTHR13469">
    <property type="entry name" value="HEXAMETHYLENE BISACETAMIDE INDUCIBLE 1"/>
    <property type="match status" value="1"/>
</dbReference>
<feature type="region of interest" description="Disordered" evidence="8">
    <location>
        <begin position="1"/>
        <end position="165"/>
    </location>
</feature>
<feature type="compositionally biased region" description="Basic and acidic residues" evidence="8">
    <location>
        <begin position="115"/>
        <end position="124"/>
    </location>
</feature>
<dbReference type="PRINTS" id="PR02094">
    <property type="entry name" value="HEXIMFAMILY"/>
</dbReference>
<evidence type="ECO:0000256" key="3">
    <source>
        <dbReference type="ARBA" id="ARBA00022491"/>
    </source>
</evidence>
<keyword evidence="3" id="KW-0678">Repressor</keyword>
<evidence type="ECO:0000313" key="9">
    <source>
        <dbReference type="EMBL" id="KAJ8307374.1"/>
    </source>
</evidence>
<evidence type="ECO:0000256" key="6">
    <source>
        <dbReference type="ARBA" id="ARBA00023163"/>
    </source>
</evidence>
<keyword evidence="5" id="KW-0175">Coiled coil</keyword>
<feature type="compositionally biased region" description="Low complexity" evidence="8">
    <location>
        <begin position="218"/>
        <end position="230"/>
    </location>
</feature>